<comment type="caution">
    <text evidence="1">The sequence shown here is derived from an EMBL/GenBank/DDBJ whole genome shotgun (WGS) entry which is preliminary data.</text>
</comment>
<dbReference type="AlphaFoldDB" id="A0A1V2KET7"/>
<dbReference type="Proteomes" id="UP000189295">
    <property type="component" value="Unassembled WGS sequence"/>
</dbReference>
<reference evidence="1 2" key="1">
    <citation type="submission" date="2016-10" db="EMBL/GenBank/DDBJ databases">
        <title>Pseudomonas lactis sp. nov. and Pseudomonas paralactis sp. nov., isolated from bovine raw milk.</title>
        <authorList>
            <person name="Von Neubeck M."/>
            <person name="Huptas C."/>
            <person name="Glueck C."/>
            <person name="Krewinkel M."/>
            <person name="Stoeckel M."/>
            <person name="Stressler T."/>
            <person name="Fischer L."/>
            <person name="Hinrichs J."/>
            <person name="Scherer S."/>
            <person name="Wenning M."/>
        </authorList>
    </citation>
    <scope>NUCLEOTIDE SEQUENCE [LARGE SCALE GENOMIC DNA]</scope>
    <source>
        <strain evidence="1 2">DSM 17516</strain>
    </source>
</reference>
<accession>A0A1V2KET7</accession>
<evidence type="ECO:0000313" key="2">
    <source>
        <dbReference type="Proteomes" id="UP000189295"/>
    </source>
</evidence>
<dbReference type="EMBL" id="MNPW01000003">
    <property type="protein sequence ID" value="ONH56010.1"/>
    <property type="molecule type" value="Genomic_DNA"/>
</dbReference>
<sequence>MTPDRRVAALGPWVRKKTAFVGASLLAKVVNDNAHIQEERIARALFASKLAPTRNQATQ</sequence>
<organism evidence="1 2">
    <name type="scientific">Pseudomonas cedrina subsp. cedrina</name>
    <dbReference type="NCBI Taxonomy" id="76762"/>
    <lineage>
        <taxon>Bacteria</taxon>
        <taxon>Pseudomonadati</taxon>
        <taxon>Pseudomonadota</taxon>
        <taxon>Gammaproteobacteria</taxon>
        <taxon>Pseudomonadales</taxon>
        <taxon>Pseudomonadaceae</taxon>
        <taxon>Pseudomonas</taxon>
    </lineage>
</organism>
<gene>
    <name evidence="1" type="ORF">BLL36_07815</name>
</gene>
<proteinExistence type="predicted"/>
<evidence type="ECO:0000313" key="1">
    <source>
        <dbReference type="EMBL" id="ONH56010.1"/>
    </source>
</evidence>
<protein>
    <submittedName>
        <fullName evidence="1">Uncharacterized protein</fullName>
    </submittedName>
</protein>
<name>A0A1V2KET7_PSECE</name>